<feature type="region of interest" description="Disordered" evidence="2">
    <location>
        <begin position="422"/>
        <end position="548"/>
    </location>
</feature>
<dbReference type="Pfam" id="PF02845">
    <property type="entry name" value="CUE"/>
    <property type="match status" value="1"/>
</dbReference>
<dbReference type="InterPro" id="IPR003892">
    <property type="entry name" value="CUE"/>
</dbReference>
<dbReference type="InterPro" id="IPR036063">
    <property type="entry name" value="Smr_dom_sf"/>
</dbReference>
<evidence type="ECO:0000259" key="3">
    <source>
        <dbReference type="PROSITE" id="PS50828"/>
    </source>
</evidence>
<dbReference type="PROSITE" id="PS51140">
    <property type="entry name" value="CUE"/>
    <property type="match status" value="1"/>
</dbReference>
<dbReference type="GO" id="GO:0004519">
    <property type="term" value="F:endonuclease activity"/>
    <property type="evidence" value="ECO:0007669"/>
    <property type="project" value="TreeGrafter"/>
</dbReference>
<dbReference type="InParanoid" id="Q6BNF2"/>
<dbReference type="OrthoDB" id="4080456at2759"/>
<dbReference type="HOGENOM" id="CLU_297543_0_0_1"/>
<keyword evidence="6" id="KW-1185">Reference proteome</keyword>
<dbReference type="Gene3D" id="3.30.1370.110">
    <property type="match status" value="1"/>
</dbReference>
<dbReference type="GeneID" id="2902126"/>
<dbReference type="KEGG" id="dha:DEHA2E22242g"/>
<keyword evidence="1" id="KW-0833">Ubl conjugation pathway</keyword>
<dbReference type="PANTHER" id="PTHR46535:SF1">
    <property type="entry name" value="NEDD4-BINDING PROTEIN 2"/>
    <property type="match status" value="1"/>
</dbReference>
<proteinExistence type="predicted"/>
<evidence type="ECO:0000256" key="1">
    <source>
        <dbReference type="ARBA" id="ARBA00022786"/>
    </source>
</evidence>
<dbReference type="STRING" id="284592.Q6BNF2"/>
<dbReference type="RefSeq" id="XP_460268.2">
    <property type="nucleotide sequence ID" value="XM_460268.1"/>
</dbReference>
<dbReference type="GO" id="GO:0005634">
    <property type="term" value="C:nucleus"/>
    <property type="evidence" value="ECO:0007669"/>
    <property type="project" value="TreeGrafter"/>
</dbReference>
<dbReference type="CDD" id="cd14279">
    <property type="entry name" value="CUE"/>
    <property type="match status" value="1"/>
</dbReference>
<feature type="domain" description="Smr" evidence="3">
    <location>
        <begin position="919"/>
        <end position="1012"/>
    </location>
</feature>
<dbReference type="GO" id="GO:0043130">
    <property type="term" value="F:ubiquitin binding"/>
    <property type="evidence" value="ECO:0007669"/>
    <property type="project" value="InterPro"/>
</dbReference>
<evidence type="ECO:0000313" key="6">
    <source>
        <dbReference type="Proteomes" id="UP000000599"/>
    </source>
</evidence>
<feature type="domain" description="CUE" evidence="4">
    <location>
        <begin position="603"/>
        <end position="646"/>
    </location>
</feature>
<feature type="compositionally biased region" description="Low complexity" evidence="2">
    <location>
        <begin position="467"/>
        <end position="480"/>
    </location>
</feature>
<dbReference type="AlphaFoldDB" id="Q6BNF2"/>
<dbReference type="InterPro" id="IPR052772">
    <property type="entry name" value="Endo/PolyKinase_Domain-Protein"/>
</dbReference>
<evidence type="ECO:0000313" key="5">
    <source>
        <dbReference type="EMBL" id="CAG88549.2"/>
    </source>
</evidence>
<sequence>MIQLISPIADNNTIFGNTCSNDSKAIYFAGRERKIQKDAGYYIFLGPSFRIVIEDERIFESIKMALHHLHLYPFASGLESVPQQFLNLIRSPLQFNKDDLNTYHPLIFYLTGILSISMTTATTQLAVISPISVILKRLNELTIWGDNSFNMHKQNILSKYSVFQGLDTKFLLSALYDLVKGNEGFFLLTSIILTIDSIFPMQLDGSIPTIGLNNKLAQVENALDILKNLENIDKQKEIDLLFAKLDELNLGHCNSKSLGKDCASMNVVTQKAPFIFDMYHNLSPKHTSSDFLRDSLYLHQTNQNDINTLEMNKEVNPLASSKLWNPIQSSITNSYPWNSESIDKSISPKSDSFWSLDAITDKAPYCDLVSEGTVIDDKFLQDPNCDHQERIYKNSFEDNITNTNNTCSVSSDPMYIRDKYHNNITEGSPLDSSEGNKSQSNSNEGYQKRETTKGTNPKAVNEYSKYNTSSSNQQTESNGSRDNDDDNNGDDEKNHFNTFKNNDNSGSDSDSDSDSDSNSESEAGAESVFDSESNSASGSYKTEDDKEEHDVVEMLTDLFPIYPRSELVARVKSTSDVENLIDVLFSEQEDQSKSFVEETNAENYSSDVRTLKEIFPEYDFEVLRKILNRNDENIALASAVILQGDSEEISSLEDKTKKFLMKNRNNTVQSQSSWVVLQTEASRLEDILNIPSQQLLSYLHKHEGKFHETLIAIINDNSVKRSSASSASSSSSRSSLSSFSRHVPKGGRVQGPSSKPTNPAPSIRYGSIPPEDSYTYDENSLEAKEIKAIYVGNPEFKSINEQFFEKSLVFFRGDVAKVIEIAALLVQDKAGHITFRQKPPAMSFSSISQAGTGKRKKSVSLIEPYKPSNLNSVSPTVYVSSSDSNSGSIIATSSRSPTPTDEISLMKEKLKSAAKTNTLDLHNLTVPIALEATGQALRDWWKDELDQRHVDGNLTKFGSRVQFVNPLNLVTGRGIHSQGGKAKIRIAVKKYLTRNNYVFEEYSGRFEIEGKR</sequence>
<feature type="compositionally biased region" description="Polar residues" evidence="2">
    <location>
        <begin position="422"/>
        <end position="445"/>
    </location>
</feature>
<protein>
    <submittedName>
        <fullName evidence="5">DEHA2E22242p</fullName>
    </submittedName>
</protein>
<gene>
    <name evidence="5" type="ordered locus">DEHA2E22242g</name>
</gene>
<feature type="region of interest" description="Disordered" evidence="2">
    <location>
        <begin position="722"/>
        <end position="771"/>
    </location>
</feature>
<dbReference type="PANTHER" id="PTHR46535">
    <property type="entry name" value="NEDD4-BINDING PROTEIN 2"/>
    <property type="match status" value="1"/>
</dbReference>
<dbReference type="SMART" id="SM00463">
    <property type="entry name" value="SMR"/>
    <property type="match status" value="1"/>
</dbReference>
<dbReference type="Proteomes" id="UP000000599">
    <property type="component" value="Chromosome E"/>
</dbReference>
<evidence type="ECO:0000259" key="4">
    <source>
        <dbReference type="PROSITE" id="PS51140"/>
    </source>
</evidence>
<evidence type="ECO:0000256" key="2">
    <source>
        <dbReference type="SAM" id="MobiDB-lite"/>
    </source>
</evidence>
<dbReference type="EMBL" id="CR382137">
    <property type="protein sequence ID" value="CAG88549.2"/>
    <property type="molecule type" value="Genomic_DNA"/>
</dbReference>
<organism evidence="5 6">
    <name type="scientific">Debaryomyces hansenii (strain ATCC 36239 / CBS 767 / BCRC 21394 / JCM 1990 / NBRC 0083 / IGC 2968)</name>
    <name type="common">Yeast</name>
    <name type="synonym">Torulaspora hansenii</name>
    <dbReference type="NCBI Taxonomy" id="284592"/>
    <lineage>
        <taxon>Eukaryota</taxon>
        <taxon>Fungi</taxon>
        <taxon>Dikarya</taxon>
        <taxon>Ascomycota</taxon>
        <taxon>Saccharomycotina</taxon>
        <taxon>Pichiomycetes</taxon>
        <taxon>Debaryomycetaceae</taxon>
        <taxon>Debaryomyces</taxon>
    </lineage>
</organism>
<dbReference type="eggNOG" id="KOG2401">
    <property type="taxonomic scope" value="Eukaryota"/>
</dbReference>
<dbReference type="InterPro" id="IPR002625">
    <property type="entry name" value="Smr_dom"/>
</dbReference>
<dbReference type="PROSITE" id="PS50828">
    <property type="entry name" value="SMR"/>
    <property type="match status" value="1"/>
</dbReference>
<accession>Q6BNF2</accession>
<reference evidence="5 6" key="1">
    <citation type="journal article" date="2004" name="Nature">
        <title>Genome evolution in yeasts.</title>
        <authorList>
            <consortium name="Genolevures"/>
            <person name="Dujon B."/>
            <person name="Sherman D."/>
            <person name="Fischer G."/>
            <person name="Durrens P."/>
            <person name="Casaregola S."/>
            <person name="Lafontaine I."/>
            <person name="de Montigny J."/>
            <person name="Marck C."/>
            <person name="Neuveglise C."/>
            <person name="Talla E."/>
            <person name="Goffard N."/>
            <person name="Frangeul L."/>
            <person name="Aigle M."/>
            <person name="Anthouard V."/>
            <person name="Babour A."/>
            <person name="Barbe V."/>
            <person name="Barnay S."/>
            <person name="Blanchin S."/>
            <person name="Beckerich J.M."/>
            <person name="Beyne E."/>
            <person name="Bleykasten C."/>
            <person name="Boisrame A."/>
            <person name="Boyer J."/>
            <person name="Cattolico L."/>
            <person name="Confanioleri F."/>
            <person name="de Daruvar A."/>
            <person name="Despons L."/>
            <person name="Fabre E."/>
            <person name="Fairhead C."/>
            <person name="Ferry-Dumazet H."/>
            <person name="Groppi A."/>
            <person name="Hantraye F."/>
            <person name="Hennequin C."/>
            <person name="Jauniaux N."/>
            <person name="Joyet P."/>
            <person name="Kachouri R."/>
            <person name="Kerrest A."/>
            <person name="Koszul R."/>
            <person name="Lemaire M."/>
            <person name="Lesur I."/>
            <person name="Ma L."/>
            <person name="Muller H."/>
            <person name="Nicaud J.M."/>
            <person name="Nikolski M."/>
            <person name="Oztas S."/>
            <person name="Ozier-Kalogeropoulos O."/>
            <person name="Pellenz S."/>
            <person name="Potier S."/>
            <person name="Richard G.F."/>
            <person name="Straub M.L."/>
            <person name="Suleau A."/>
            <person name="Swennene D."/>
            <person name="Tekaia F."/>
            <person name="Wesolowski-Louvel M."/>
            <person name="Westhof E."/>
            <person name="Wirth B."/>
            <person name="Zeniou-Meyer M."/>
            <person name="Zivanovic I."/>
            <person name="Bolotin-Fukuhara M."/>
            <person name="Thierry A."/>
            <person name="Bouchier C."/>
            <person name="Caudron B."/>
            <person name="Scarpelli C."/>
            <person name="Gaillardin C."/>
            <person name="Weissenbach J."/>
            <person name="Wincker P."/>
            <person name="Souciet J.L."/>
        </authorList>
    </citation>
    <scope>NUCLEOTIDE SEQUENCE [LARGE SCALE GENOMIC DNA]</scope>
    <source>
        <strain evidence="6">ATCC 36239 / CBS 767 / BCRC 21394 / JCM 1990 / NBRC 0083 / IGC 2968</strain>
    </source>
</reference>
<feature type="compositionally biased region" description="Polar residues" evidence="2">
    <location>
        <begin position="530"/>
        <end position="540"/>
    </location>
</feature>
<feature type="compositionally biased region" description="Low complexity" evidence="2">
    <location>
        <begin position="722"/>
        <end position="741"/>
    </location>
</feature>
<dbReference type="VEuPathDB" id="FungiDB:DEHA2E22242g"/>
<feature type="compositionally biased region" description="Acidic residues" evidence="2">
    <location>
        <begin position="509"/>
        <end position="519"/>
    </location>
</feature>
<name>Q6BNF2_DEBHA</name>
<dbReference type="SUPFAM" id="SSF160443">
    <property type="entry name" value="SMR domain-like"/>
    <property type="match status" value="1"/>
</dbReference>
<dbReference type="SMART" id="SM00546">
    <property type="entry name" value="CUE"/>
    <property type="match status" value="2"/>
</dbReference>